<dbReference type="AlphaFoldDB" id="A0A9W8Q9L2"/>
<accession>A0A9W8Q9L2</accession>
<organism evidence="3 4">
    <name type="scientific">Akanthomyces muscarius</name>
    <name type="common">Entomopathogenic fungus</name>
    <name type="synonym">Lecanicillium muscarium</name>
    <dbReference type="NCBI Taxonomy" id="2231603"/>
    <lineage>
        <taxon>Eukaryota</taxon>
        <taxon>Fungi</taxon>
        <taxon>Dikarya</taxon>
        <taxon>Ascomycota</taxon>
        <taxon>Pezizomycotina</taxon>
        <taxon>Sordariomycetes</taxon>
        <taxon>Hypocreomycetidae</taxon>
        <taxon>Hypocreales</taxon>
        <taxon>Cordycipitaceae</taxon>
        <taxon>Akanthomyces</taxon>
    </lineage>
</organism>
<keyword evidence="4" id="KW-1185">Reference proteome</keyword>
<dbReference type="EMBL" id="JAJHUN010000009">
    <property type="protein sequence ID" value="KAJ4150929.1"/>
    <property type="molecule type" value="Genomic_DNA"/>
</dbReference>
<reference evidence="3" key="1">
    <citation type="journal article" date="2023" name="Access Microbiol">
        <title>De-novo genome assembly for Akanthomyces muscarius, a biocontrol agent of insect agricultural pests.</title>
        <authorList>
            <person name="Erdos Z."/>
            <person name="Studholme D.J."/>
            <person name="Raymond B."/>
            <person name="Sharma M."/>
        </authorList>
    </citation>
    <scope>NUCLEOTIDE SEQUENCE</scope>
    <source>
        <strain evidence="3">Ve6</strain>
    </source>
</reference>
<evidence type="ECO:0008006" key="5">
    <source>
        <dbReference type="Google" id="ProtNLM"/>
    </source>
</evidence>
<feature type="compositionally biased region" description="Low complexity" evidence="1">
    <location>
        <begin position="161"/>
        <end position="170"/>
    </location>
</feature>
<sequence>MDTRISLQAAEAARSNFTDAKGGFEHLLRCWAQQDCGRCINTDECSWCPYTWACVPNKQHPAFLAPIYNEDVCPARAERWELRSQPFGCRVSTYTVFSTAIAINVTLLLMLVLWLFGLALRHVRRRSRAAARQRFVATTWWTAVPPDDDSQQQQRGGGGERQPLLRGQRG</sequence>
<keyword evidence="2" id="KW-1133">Transmembrane helix</keyword>
<keyword evidence="2" id="KW-0472">Membrane</keyword>
<evidence type="ECO:0000313" key="3">
    <source>
        <dbReference type="EMBL" id="KAJ4150929.1"/>
    </source>
</evidence>
<evidence type="ECO:0000256" key="1">
    <source>
        <dbReference type="SAM" id="MobiDB-lite"/>
    </source>
</evidence>
<dbReference type="KEGG" id="amus:LMH87_011656"/>
<dbReference type="GeneID" id="80898815"/>
<gene>
    <name evidence="3" type="ORF">LMH87_011656</name>
</gene>
<evidence type="ECO:0000313" key="4">
    <source>
        <dbReference type="Proteomes" id="UP001144673"/>
    </source>
</evidence>
<feature type="region of interest" description="Disordered" evidence="1">
    <location>
        <begin position="146"/>
        <end position="170"/>
    </location>
</feature>
<dbReference type="RefSeq" id="XP_056052643.1">
    <property type="nucleotide sequence ID" value="XM_056200832.1"/>
</dbReference>
<dbReference type="Proteomes" id="UP001144673">
    <property type="component" value="Chromosome 4"/>
</dbReference>
<feature type="transmembrane region" description="Helical" evidence="2">
    <location>
        <begin position="94"/>
        <end position="120"/>
    </location>
</feature>
<protein>
    <recommendedName>
        <fullName evidence="5">PSI domain-containing protein</fullName>
    </recommendedName>
</protein>
<name>A0A9W8Q9L2_AKAMU</name>
<comment type="caution">
    <text evidence="3">The sequence shown here is derived from an EMBL/GenBank/DDBJ whole genome shotgun (WGS) entry which is preliminary data.</text>
</comment>
<keyword evidence="2" id="KW-0812">Transmembrane</keyword>
<proteinExistence type="predicted"/>
<evidence type="ECO:0000256" key="2">
    <source>
        <dbReference type="SAM" id="Phobius"/>
    </source>
</evidence>